<dbReference type="Pfam" id="PF04082">
    <property type="entry name" value="Fungal_trans"/>
    <property type="match status" value="1"/>
</dbReference>
<evidence type="ECO:0000313" key="10">
    <source>
        <dbReference type="Proteomes" id="UP000054302"/>
    </source>
</evidence>
<keyword evidence="6" id="KW-0175">Coiled coil</keyword>
<dbReference type="STRING" id="212818.A0A0D1Y0P1"/>
<dbReference type="OrthoDB" id="3921198at2759"/>
<reference evidence="9 10" key="1">
    <citation type="submission" date="2015-01" db="EMBL/GenBank/DDBJ databases">
        <title>The Genome Sequence of Exophiala mesophila CBS40295.</title>
        <authorList>
            <consortium name="The Broad Institute Genomics Platform"/>
            <person name="Cuomo C."/>
            <person name="de Hoog S."/>
            <person name="Gorbushina A."/>
            <person name="Stielow B."/>
            <person name="Teixiera M."/>
            <person name="Abouelleil A."/>
            <person name="Chapman S.B."/>
            <person name="Priest M."/>
            <person name="Young S.K."/>
            <person name="Wortman J."/>
            <person name="Nusbaum C."/>
            <person name="Birren B."/>
        </authorList>
    </citation>
    <scope>NUCLEOTIDE SEQUENCE [LARGE SCALE GENOMIC DNA]</scope>
    <source>
        <strain evidence="9 10">CBS 40295</strain>
    </source>
</reference>
<evidence type="ECO:0000313" key="9">
    <source>
        <dbReference type="EMBL" id="KIV94041.1"/>
    </source>
</evidence>
<keyword evidence="2" id="KW-0805">Transcription regulation</keyword>
<dbReference type="InterPro" id="IPR050987">
    <property type="entry name" value="AtrR-like"/>
</dbReference>
<evidence type="ECO:0000256" key="1">
    <source>
        <dbReference type="ARBA" id="ARBA00022723"/>
    </source>
</evidence>
<dbReference type="PANTHER" id="PTHR46910">
    <property type="entry name" value="TRANSCRIPTION FACTOR PDR1"/>
    <property type="match status" value="1"/>
</dbReference>
<dbReference type="AlphaFoldDB" id="A0A0D1Y0P1"/>
<accession>A0A0D1Y0P1</accession>
<dbReference type="GO" id="GO:0008270">
    <property type="term" value="F:zinc ion binding"/>
    <property type="evidence" value="ECO:0007669"/>
    <property type="project" value="InterPro"/>
</dbReference>
<dbReference type="PROSITE" id="PS50048">
    <property type="entry name" value="ZN2_CY6_FUNGAL_2"/>
    <property type="match status" value="1"/>
</dbReference>
<dbReference type="PROSITE" id="PS00463">
    <property type="entry name" value="ZN2_CY6_FUNGAL_1"/>
    <property type="match status" value="1"/>
</dbReference>
<dbReference type="EMBL" id="KN847522">
    <property type="protein sequence ID" value="KIV94041.1"/>
    <property type="molecule type" value="Genomic_DNA"/>
</dbReference>
<keyword evidence="3" id="KW-0238">DNA-binding</keyword>
<dbReference type="InterPro" id="IPR001138">
    <property type="entry name" value="Zn2Cys6_DnaBD"/>
</dbReference>
<dbReference type="OMA" id="WTLMENV"/>
<evidence type="ECO:0000259" key="8">
    <source>
        <dbReference type="PROSITE" id="PS50048"/>
    </source>
</evidence>
<dbReference type="SMART" id="SM00066">
    <property type="entry name" value="GAL4"/>
    <property type="match status" value="1"/>
</dbReference>
<keyword evidence="4" id="KW-0804">Transcription</keyword>
<sequence>MDIECQEADEHYKSSPQMRHKSPSGPVGPFRRRRENRACNACRARKTKCDISVNGKCSSCVAAGIVCEVSEPSDKQQNAILLKRIKELEKSVEKFSKQIEQTAVVTIPQPTDMDASVEYFRPTILTPRPSSPISNTSISQMTAESQVGSAVGVVERCDSRKRRRSANGNLNLQTYVTGTGTKTHHFYGSTSEFVFLDSVSEYVQQLGYEVPSPGNLWRSSADTAQSHLADTQPKSNLAAELRSQLPSQHLGAKLIEVYAQHVQAHTPMLYWPTILIKFQRIYTRSPLHYEESQMAADFCILMMVFAVGSQLSDVVELGHDSGQQMKKGWTFFESARRFQRLIKSTYTLDDAIITLLMSIYLLGASLPSPCWVMAGTTSRIVQDLGLHKRPSPHQLFNVEIESRNRLFWGAYMVDRIVALAFGRPVLLLDEDCDVDLPGKVDEKGVTAPQSLHFFQTSISVVSLLDPIIQLDAIPGNEGHDVEAMMKIDTQLLACWYKYPHDLGNDEADGSIEPSILKIIFIAQQARLALFRHFTNSNLNHALRNACLKKSVEISKLTAKIMLRVAKKHNWEDGFAHRCNDMVYNHIFRASIVLLLEHRLRTSSNLAKAQVRGGAQNQYINILWRALRAAAEARLSAAKSLELLQVFANTLNFDPSLTEETPNQCAPENLPDSMAQPELDLQSQTRYPEHDLSVDSNLEIFDDLNPGVMCQTQSAQGPNLVINSPERATKIHSFSQDHEAVTADPTPIDIEKLPSPSHCSVWSDDMDWAMFHELLNHDSIFGMYAGGVNGNGTVDF</sequence>
<feature type="region of interest" description="Disordered" evidence="7">
    <location>
        <begin position="1"/>
        <end position="32"/>
    </location>
</feature>
<keyword evidence="1" id="KW-0479">Metal-binding</keyword>
<dbReference type="Gene3D" id="4.10.240.10">
    <property type="entry name" value="Zn(2)-C6 fungal-type DNA-binding domain"/>
    <property type="match status" value="1"/>
</dbReference>
<evidence type="ECO:0000256" key="5">
    <source>
        <dbReference type="ARBA" id="ARBA00023242"/>
    </source>
</evidence>
<dbReference type="HOGENOM" id="CLU_353372_0_0_1"/>
<feature type="domain" description="Zn(2)-C6 fungal-type" evidence="8">
    <location>
        <begin position="38"/>
        <end position="69"/>
    </location>
</feature>
<evidence type="ECO:0000256" key="7">
    <source>
        <dbReference type="SAM" id="MobiDB-lite"/>
    </source>
</evidence>
<protein>
    <recommendedName>
        <fullName evidence="8">Zn(2)-C6 fungal-type domain-containing protein</fullName>
    </recommendedName>
</protein>
<feature type="coiled-coil region" evidence="6">
    <location>
        <begin position="78"/>
        <end position="105"/>
    </location>
</feature>
<organism evidence="9 10">
    <name type="scientific">Exophiala mesophila</name>
    <name type="common">Black yeast-like fungus</name>
    <dbReference type="NCBI Taxonomy" id="212818"/>
    <lineage>
        <taxon>Eukaryota</taxon>
        <taxon>Fungi</taxon>
        <taxon>Dikarya</taxon>
        <taxon>Ascomycota</taxon>
        <taxon>Pezizomycotina</taxon>
        <taxon>Eurotiomycetes</taxon>
        <taxon>Chaetothyriomycetidae</taxon>
        <taxon>Chaetothyriales</taxon>
        <taxon>Herpotrichiellaceae</taxon>
        <taxon>Exophiala</taxon>
    </lineage>
</organism>
<dbReference type="GO" id="GO:0003677">
    <property type="term" value="F:DNA binding"/>
    <property type="evidence" value="ECO:0007669"/>
    <property type="project" value="UniProtKB-KW"/>
</dbReference>
<dbReference type="GO" id="GO:0006351">
    <property type="term" value="P:DNA-templated transcription"/>
    <property type="evidence" value="ECO:0007669"/>
    <property type="project" value="InterPro"/>
</dbReference>
<dbReference type="PANTHER" id="PTHR46910:SF1">
    <property type="entry name" value="MISCELLANEOUS ZN(II)2CYS6 TRANSCRIPTION FACTOR (EUROFUNG)-RELATED"/>
    <property type="match status" value="1"/>
</dbReference>
<dbReference type="GO" id="GO:0000981">
    <property type="term" value="F:DNA-binding transcription factor activity, RNA polymerase II-specific"/>
    <property type="evidence" value="ECO:0007669"/>
    <property type="project" value="InterPro"/>
</dbReference>
<dbReference type="SUPFAM" id="SSF57701">
    <property type="entry name" value="Zn2/Cys6 DNA-binding domain"/>
    <property type="match status" value="1"/>
</dbReference>
<dbReference type="GeneID" id="27323044"/>
<evidence type="ECO:0000256" key="6">
    <source>
        <dbReference type="SAM" id="Coils"/>
    </source>
</evidence>
<dbReference type="InterPro" id="IPR007219">
    <property type="entry name" value="XnlR_reg_dom"/>
</dbReference>
<dbReference type="VEuPathDB" id="FungiDB:PV10_05199"/>
<keyword evidence="5" id="KW-0539">Nucleus</keyword>
<gene>
    <name evidence="9" type="ORF">PV10_05199</name>
</gene>
<evidence type="ECO:0000256" key="4">
    <source>
        <dbReference type="ARBA" id="ARBA00023163"/>
    </source>
</evidence>
<dbReference type="RefSeq" id="XP_016225615.1">
    <property type="nucleotide sequence ID" value="XM_016369827.1"/>
</dbReference>
<dbReference type="Proteomes" id="UP000054302">
    <property type="component" value="Unassembled WGS sequence"/>
</dbReference>
<dbReference type="Pfam" id="PF00172">
    <property type="entry name" value="Zn_clus"/>
    <property type="match status" value="1"/>
</dbReference>
<keyword evidence="10" id="KW-1185">Reference proteome</keyword>
<dbReference type="SMART" id="SM00906">
    <property type="entry name" value="Fungal_trans"/>
    <property type="match status" value="1"/>
</dbReference>
<dbReference type="CDD" id="cd00067">
    <property type="entry name" value="GAL4"/>
    <property type="match status" value="1"/>
</dbReference>
<evidence type="ECO:0000256" key="2">
    <source>
        <dbReference type="ARBA" id="ARBA00023015"/>
    </source>
</evidence>
<name>A0A0D1Y0P1_EXOME</name>
<dbReference type="InterPro" id="IPR036864">
    <property type="entry name" value="Zn2-C6_fun-type_DNA-bd_sf"/>
</dbReference>
<dbReference type="CDD" id="cd12148">
    <property type="entry name" value="fungal_TF_MHR"/>
    <property type="match status" value="1"/>
</dbReference>
<proteinExistence type="predicted"/>
<evidence type="ECO:0000256" key="3">
    <source>
        <dbReference type="ARBA" id="ARBA00023125"/>
    </source>
</evidence>